<proteinExistence type="predicted"/>
<evidence type="ECO:0000256" key="1">
    <source>
        <dbReference type="SAM" id="MobiDB-lite"/>
    </source>
</evidence>
<evidence type="ECO:0000313" key="2">
    <source>
        <dbReference type="EMBL" id="PNW83311.1"/>
    </source>
</evidence>
<dbReference type="STRING" id="3055.A0A2K3DRZ5"/>
<dbReference type="GeneID" id="66053417"/>
<feature type="region of interest" description="Disordered" evidence="1">
    <location>
        <begin position="59"/>
        <end position="111"/>
    </location>
</feature>
<accession>A0A2K3DRZ5</accession>
<dbReference type="OrthoDB" id="10253254at2759"/>
<evidence type="ECO:0000313" key="3">
    <source>
        <dbReference type="Proteomes" id="UP000006906"/>
    </source>
</evidence>
<dbReference type="AlphaFoldDB" id="A0A2K3DRZ5"/>
<organism evidence="2 3">
    <name type="scientific">Chlamydomonas reinhardtii</name>
    <name type="common">Chlamydomonas smithii</name>
    <dbReference type="NCBI Taxonomy" id="3055"/>
    <lineage>
        <taxon>Eukaryota</taxon>
        <taxon>Viridiplantae</taxon>
        <taxon>Chlorophyta</taxon>
        <taxon>core chlorophytes</taxon>
        <taxon>Chlorophyceae</taxon>
        <taxon>CS clade</taxon>
        <taxon>Chlamydomonadales</taxon>
        <taxon>Chlamydomonadaceae</taxon>
        <taxon>Chlamydomonas</taxon>
    </lineage>
</organism>
<protein>
    <submittedName>
        <fullName evidence="2">Uncharacterized protein</fullName>
    </submittedName>
</protein>
<dbReference type="RefSeq" id="XP_042924589.1">
    <property type="nucleotide sequence ID" value="XM_043062346.1"/>
</dbReference>
<gene>
    <name evidence="2" type="ORF">CHLRE_05g239652v5</name>
</gene>
<sequence length="111" mass="12174">MESPLEWGWTGWCVTAVEPEWLAELGPMFFSVKEVGGSLLESKRKQRADKEAMAAEMVAAKAKKEAEEADRLRQTEALRSRERDAIATPGLGGAGRKGTTPATSRRRPMGL</sequence>
<name>A0A2K3DRZ5_CHLRE</name>
<dbReference type="Gramene" id="PNW83311">
    <property type="protein sequence ID" value="PNW83311"/>
    <property type="gene ID" value="CHLRE_05g239652v5"/>
</dbReference>
<dbReference type="EMBL" id="CM008966">
    <property type="protein sequence ID" value="PNW83311.1"/>
    <property type="molecule type" value="Genomic_DNA"/>
</dbReference>
<feature type="compositionally biased region" description="Basic and acidic residues" evidence="1">
    <location>
        <begin position="62"/>
        <end position="85"/>
    </location>
</feature>
<dbReference type="ExpressionAtlas" id="A0A2K3DRZ5">
    <property type="expression patterns" value="baseline"/>
</dbReference>
<dbReference type="KEGG" id="cre:CHLRE_05g239652v5"/>
<dbReference type="Proteomes" id="UP000006906">
    <property type="component" value="Chromosome 5"/>
</dbReference>
<dbReference type="InParanoid" id="A0A2K3DRZ5"/>
<keyword evidence="3" id="KW-1185">Reference proteome</keyword>
<reference evidence="2 3" key="1">
    <citation type="journal article" date="2007" name="Science">
        <title>The Chlamydomonas genome reveals the evolution of key animal and plant functions.</title>
        <authorList>
            <person name="Merchant S.S."/>
            <person name="Prochnik S.E."/>
            <person name="Vallon O."/>
            <person name="Harris E.H."/>
            <person name="Karpowicz S.J."/>
            <person name="Witman G.B."/>
            <person name="Terry A."/>
            <person name="Salamov A."/>
            <person name="Fritz-Laylin L.K."/>
            <person name="Marechal-Drouard L."/>
            <person name="Marshall W.F."/>
            <person name="Qu L.H."/>
            <person name="Nelson D.R."/>
            <person name="Sanderfoot A.A."/>
            <person name="Spalding M.H."/>
            <person name="Kapitonov V.V."/>
            <person name="Ren Q."/>
            <person name="Ferris P."/>
            <person name="Lindquist E."/>
            <person name="Shapiro H."/>
            <person name="Lucas S.M."/>
            <person name="Grimwood J."/>
            <person name="Schmutz J."/>
            <person name="Cardol P."/>
            <person name="Cerutti H."/>
            <person name="Chanfreau G."/>
            <person name="Chen C.L."/>
            <person name="Cognat V."/>
            <person name="Croft M.T."/>
            <person name="Dent R."/>
            <person name="Dutcher S."/>
            <person name="Fernandez E."/>
            <person name="Fukuzawa H."/>
            <person name="Gonzalez-Ballester D."/>
            <person name="Gonzalez-Halphen D."/>
            <person name="Hallmann A."/>
            <person name="Hanikenne M."/>
            <person name="Hippler M."/>
            <person name="Inwood W."/>
            <person name="Jabbari K."/>
            <person name="Kalanon M."/>
            <person name="Kuras R."/>
            <person name="Lefebvre P.A."/>
            <person name="Lemaire S.D."/>
            <person name="Lobanov A.V."/>
            <person name="Lohr M."/>
            <person name="Manuell A."/>
            <person name="Meier I."/>
            <person name="Mets L."/>
            <person name="Mittag M."/>
            <person name="Mittelmeier T."/>
            <person name="Moroney J.V."/>
            <person name="Moseley J."/>
            <person name="Napoli C."/>
            <person name="Nedelcu A.M."/>
            <person name="Niyogi K."/>
            <person name="Novoselov S.V."/>
            <person name="Paulsen I.T."/>
            <person name="Pazour G."/>
            <person name="Purton S."/>
            <person name="Ral J.P."/>
            <person name="Riano-Pachon D.M."/>
            <person name="Riekhof W."/>
            <person name="Rymarquis L."/>
            <person name="Schroda M."/>
            <person name="Stern D."/>
            <person name="Umen J."/>
            <person name="Willows R."/>
            <person name="Wilson N."/>
            <person name="Zimmer S.L."/>
            <person name="Allmer J."/>
            <person name="Balk J."/>
            <person name="Bisova K."/>
            <person name="Chen C.J."/>
            <person name="Elias M."/>
            <person name="Gendler K."/>
            <person name="Hauser C."/>
            <person name="Lamb M.R."/>
            <person name="Ledford H."/>
            <person name="Long J.C."/>
            <person name="Minagawa J."/>
            <person name="Page M.D."/>
            <person name="Pan J."/>
            <person name="Pootakham W."/>
            <person name="Roje S."/>
            <person name="Rose A."/>
            <person name="Stahlberg E."/>
            <person name="Terauchi A.M."/>
            <person name="Yang P."/>
            <person name="Ball S."/>
            <person name="Bowler C."/>
            <person name="Dieckmann C.L."/>
            <person name="Gladyshev V.N."/>
            <person name="Green P."/>
            <person name="Jorgensen R."/>
            <person name="Mayfield S."/>
            <person name="Mueller-Roeber B."/>
            <person name="Rajamani S."/>
            <person name="Sayre R.T."/>
            <person name="Brokstein P."/>
            <person name="Dubchak I."/>
            <person name="Goodstein D."/>
            <person name="Hornick L."/>
            <person name="Huang Y.W."/>
            <person name="Jhaveri J."/>
            <person name="Luo Y."/>
            <person name="Martinez D."/>
            <person name="Ngau W.C."/>
            <person name="Otillar B."/>
            <person name="Poliakov A."/>
            <person name="Porter A."/>
            <person name="Szajkowski L."/>
            <person name="Werner G."/>
            <person name="Zhou K."/>
            <person name="Grigoriev I.V."/>
            <person name="Rokhsar D.S."/>
            <person name="Grossman A.R."/>
        </authorList>
    </citation>
    <scope>NUCLEOTIDE SEQUENCE [LARGE SCALE GENOMIC DNA]</scope>
    <source>
        <strain evidence="3">CC-503</strain>
    </source>
</reference>